<proteinExistence type="predicted"/>
<dbReference type="Proteomes" id="UP000239089">
    <property type="component" value="Unassembled WGS sequence"/>
</dbReference>
<comment type="caution">
    <text evidence="1">The sequence shown here is derived from an EMBL/GenBank/DDBJ whole genome shotgun (WGS) entry which is preliminary data.</text>
</comment>
<dbReference type="RefSeq" id="WP_104510424.1">
    <property type="nucleotide sequence ID" value="NZ_JACIGC010000001.1"/>
</dbReference>
<gene>
    <name evidence="1" type="ORF">CCR94_22010</name>
</gene>
<accession>A0A2S6MWA9</accession>
<evidence type="ECO:0000313" key="2">
    <source>
        <dbReference type="Proteomes" id="UP000239089"/>
    </source>
</evidence>
<reference evidence="1 2" key="1">
    <citation type="journal article" date="2018" name="Arch. Microbiol.">
        <title>New insights into the metabolic potential of the phototrophic purple bacterium Rhodopila globiformis DSM 161(T) from its draft genome sequence and evidence for a vanadium-dependent nitrogenase.</title>
        <authorList>
            <person name="Imhoff J.F."/>
            <person name="Rahn T."/>
            <person name="Kunzel S."/>
            <person name="Neulinger S.C."/>
        </authorList>
    </citation>
    <scope>NUCLEOTIDE SEQUENCE [LARGE SCALE GENOMIC DNA]</scope>
    <source>
        <strain evidence="1 2">DSM 16996</strain>
    </source>
</reference>
<evidence type="ECO:0000313" key="1">
    <source>
        <dbReference type="EMBL" id="PPQ26642.1"/>
    </source>
</evidence>
<dbReference type="EMBL" id="NHSJ01000133">
    <property type="protein sequence ID" value="PPQ26642.1"/>
    <property type="molecule type" value="Genomic_DNA"/>
</dbReference>
<sequence>MNETKLKPPAENQFPYSYFPRDRADLTNIWQILDEEAGAFKYRRAISRPAQKDLMRWCAAHGAPVYPVAMCGSIYFYVLKREADEWLENGARRWIVAELERRSSGRVVAFRPNRNRPATEDK</sequence>
<protein>
    <submittedName>
        <fullName evidence="1">Uncharacterized protein</fullName>
    </submittedName>
</protein>
<dbReference type="AlphaFoldDB" id="A0A2S6MWA9"/>
<organism evidence="1 2">
    <name type="scientific">Rhodoblastus sphagnicola</name>
    <dbReference type="NCBI Taxonomy" id="333368"/>
    <lineage>
        <taxon>Bacteria</taxon>
        <taxon>Pseudomonadati</taxon>
        <taxon>Pseudomonadota</taxon>
        <taxon>Alphaproteobacteria</taxon>
        <taxon>Hyphomicrobiales</taxon>
        <taxon>Rhodoblastaceae</taxon>
        <taxon>Rhodoblastus</taxon>
    </lineage>
</organism>
<dbReference type="OrthoDB" id="9801054at2"/>
<name>A0A2S6MWA9_9HYPH</name>
<keyword evidence="2" id="KW-1185">Reference proteome</keyword>